<organism evidence="1 2">
    <name type="scientific">Setaria italica</name>
    <name type="common">Foxtail millet</name>
    <name type="synonym">Panicum italicum</name>
    <dbReference type="NCBI Taxonomy" id="4555"/>
    <lineage>
        <taxon>Eukaryota</taxon>
        <taxon>Viridiplantae</taxon>
        <taxon>Streptophyta</taxon>
        <taxon>Embryophyta</taxon>
        <taxon>Tracheophyta</taxon>
        <taxon>Spermatophyta</taxon>
        <taxon>Magnoliopsida</taxon>
        <taxon>Liliopsida</taxon>
        <taxon>Poales</taxon>
        <taxon>Poaceae</taxon>
        <taxon>PACMAD clade</taxon>
        <taxon>Panicoideae</taxon>
        <taxon>Panicodae</taxon>
        <taxon>Paniceae</taxon>
        <taxon>Cenchrinae</taxon>
        <taxon>Setaria</taxon>
    </lineage>
</organism>
<protein>
    <recommendedName>
        <fullName evidence="3">F-box domain-containing protein</fullName>
    </recommendedName>
</protein>
<dbReference type="InterPro" id="IPR036047">
    <property type="entry name" value="F-box-like_dom_sf"/>
</dbReference>
<accession>K3ZDI7</accession>
<reference evidence="1" key="2">
    <citation type="submission" date="2018-08" db="UniProtKB">
        <authorList>
            <consortium name="EnsemblPlants"/>
        </authorList>
    </citation>
    <scope>IDENTIFICATION</scope>
    <source>
        <strain evidence="1">Yugu1</strain>
    </source>
</reference>
<evidence type="ECO:0008006" key="3">
    <source>
        <dbReference type="Google" id="ProtNLM"/>
    </source>
</evidence>
<dbReference type="InterPro" id="IPR040338">
    <property type="entry name" value="At1g67623-like"/>
</dbReference>
<reference evidence="2" key="1">
    <citation type="journal article" date="2012" name="Nat. Biotechnol.">
        <title>Reference genome sequence of the model plant Setaria.</title>
        <authorList>
            <person name="Bennetzen J.L."/>
            <person name="Schmutz J."/>
            <person name="Wang H."/>
            <person name="Percifield R."/>
            <person name="Hawkins J."/>
            <person name="Pontaroli A.C."/>
            <person name="Estep M."/>
            <person name="Feng L."/>
            <person name="Vaughn J.N."/>
            <person name="Grimwood J."/>
            <person name="Jenkins J."/>
            <person name="Barry K."/>
            <person name="Lindquist E."/>
            <person name="Hellsten U."/>
            <person name="Deshpande S."/>
            <person name="Wang X."/>
            <person name="Wu X."/>
            <person name="Mitros T."/>
            <person name="Triplett J."/>
            <person name="Yang X."/>
            <person name="Ye C.Y."/>
            <person name="Mauro-Herrera M."/>
            <person name="Wang L."/>
            <person name="Li P."/>
            <person name="Sharma M."/>
            <person name="Sharma R."/>
            <person name="Ronald P.C."/>
            <person name="Panaud O."/>
            <person name="Kellogg E.A."/>
            <person name="Brutnell T.P."/>
            <person name="Doust A.N."/>
            <person name="Tuskan G.A."/>
            <person name="Rokhsar D."/>
            <person name="Devos K.M."/>
        </authorList>
    </citation>
    <scope>NUCLEOTIDE SEQUENCE [LARGE SCALE GENOMIC DNA]</scope>
    <source>
        <strain evidence="2">cv. Yugu1</strain>
    </source>
</reference>
<dbReference type="PANTHER" id="PTHR33784">
    <property type="entry name" value="OS05G0482100 PROTEIN"/>
    <property type="match status" value="1"/>
</dbReference>
<keyword evidence="2" id="KW-1185">Reference proteome</keyword>
<evidence type="ECO:0000313" key="1">
    <source>
        <dbReference type="EnsemblPlants" id="KQL16153"/>
    </source>
</evidence>
<sequence>MVANRQQPSLEMLPSELLTVIAIHLAATSDQPMEDLGRLQVTCMVMRRVCSQRAIGRCVALLRYYSLLHLLLDVGNLEASLLTGIPDFFKGYQPSLDQLSRAVVGGLNVAAYLYALMLYRNTGGATAADMAKMYIGRLEGEEGTTASGTISPKMLHNFAYRECREDAVYLVVRILWNNVVLQEDLCPSVVCLIYVI</sequence>
<dbReference type="PANTHER" id="PTHR33784:SF10">
    <property type="entry name" value="F-BOX PROTEIN"/>
    <property type="match status" value="1"/>
</dbReference>
<dbReference type="EMBL" id="AGNK02001865">
    <property type="status" value="NOT_ANNOTATED_CDS"/>
    <property type="molecule type" value="Genomic_DNA"/>
</dbReference>
<proteinExistence type="predicted"/>
<dbReference type="Proteomes" id="UP000004995">
    <property type="component" value="Unassembled WGS sequence"/>
</dbReference>
<evidence type="ECO:0000313" key="2">
    <source>
        <dbReference type="Proteomes" id="UP000004995"/>
    </source>
</evidence>
<dbReference type="EnsemblPlants" id="KQL16153">
    <property type="protein sequence ID" value="KQL16153"/>
    <property type="gene ID" value="SETIT_024624mg"/>
</dbReference>
<dbReference type="AlphaFoldDB" id="K3ZDI7"/>
<name>K3ZDI7_SETIT</name>
<dbReference type="HOGENOM" id="CLU_093637_0_0_1"/>
<dbReference type="InParanoid" id="K3ZDI7"/>
<dbReference type="SUPFAM" id="SSF81383">
    <property type="entry name" value="F-box domain"/>
    <property type="match status" value="1"/>
</dbReference>
<dbReference type="Gramene" id="KQL16153">
    <property type="protein sequence ID" value="KQL16153"/>
    <property type="gene ID" value="SETIT_024624mg"/>
</dbReference>